<dbReference type="Proteomes" id="UP000017836">
    <property type="component" value="Unassembled WGS sequence"/>
</dbReference>
<dbReference type="PANTHER" id="PTHR46033:SF1">
    <property type="entry name" value="PROTEIN MAIN-LIKE 2"/>
    <property type="match status" value="1"/>
</dbReference>
<dbReference type="Gramene" id="ERM98023">
    <property type="protein sequence ID" value="ERM98023"/>
    <property type="gene ID" value="AMTR_s00120p00057920"/>
</dbReference>
<dbReference type="InterPro" id="IPR044824">
    <property type="entry name" value="MAIN-like"/>
</dbReference>
<gene>
    <name evidence="2" type="ORF">AMTR_s00120p00057920</name>
</gene>
<accession>W1NR78</accession>
<proteinExistence type="predicted"/>
<evidence type="ECO:0000313" key="2">
    <source>
        <dbReference type="EMBL" id="ERM98023.1"/>
    </source>
</evidence>
<dbReference type="GO" id="GO:0010073">
    <property type="term" value="P:meristem maintenance"/>
    <property type="evidence" value="ECO:0007669"/>
    <property type="project" value="InterPro"/>
</dbReference>
<reference evidence="3" key="1">
    <citation type="journal article" date="2013" name="Science">
        <title>The Amborella genome and the evolution of flowering plants.</title>
        <authorList>
            <consortium name="Amborella Genome Project"/>
        </authorList>
    </citation>
    <scope>NUCLEOTIDE SEQUENCE [LARGE SCALE GENOMIC DNA]</scope>
</reference>
<dbReference type="HOGENOM" id="CLU_1391933_0_0_1"/>
<keyword evidence="3" id="KW-1185">Reference proteome</keyword>
<dbReference type="AlphaFoldDB" id="W1NR78"/>
<protein>
    <recommendedName>
        <fullName evidence="1">Aminotransferase-like plant mobile domain-containing protein</fullName>
    </recommendedName>
</protein>
<evidence type="ECO:0000313" key="3">
    <source>
        <dbReference type="Proteomes" id="UP000017836"/>
    </source>
</evidence>
<dbReference type="EMBL" id="KI395590">
    <property type="protein sequence ID" value="ERM98023.1"/>
    <property type="molecule type" value="Genomic_DNA"/>
</dbReference>
<organism evidence="2 3">
    <name type="scientific">Amborella trichopoda</name>
    <dbReference type="NCBI Taxonomy" id="13333"/>
    <lineage>
        <taxon>Eukaryota</taxon>
        <taxon>Viridiplantae</taxon>
        <taxon>Streptophyta</taxon>
        <taxon>Embryophyta</taxon>
        <taxon>Tracheophyta</taxon>
        <taxon>Spermatophyta</taxon>
        <taxon>Magnoliopsida</taxon>
        <taxon>Amborellales</taxon>
        <taxon>Amborellaceae</taxon>
        <taxon>Amborella</taxon>
    </lineage>
</organism>
<dbReference type="Pfam" id="PF10536">
    <property type="entry name" value="PMD"/>
    <property type="match status" value="1"/>
</dbReference>
<sequence>MLRAKWWETLKHYYGNPHNLMSPIRQELNNLQPNEVIWNPYFMPDEAIPDNRHEAFETAMCVTTLIFDDIVEPYISDRVCRQFGAKQSISINPLSVNKRSSRHGGQRDWRNVNSDKIHHWLSRHDYMMTDIEVDIANGLPSEEYKAWYSRVSHLIIHNIANPPIDILQPRNQEEEEVSAFQASTTMLGETLTLRQK</sequence>
<evidence type="ECO:0000259" key="1">
    <source>
        <dbReference type="Pfam" id="PF10536"/>
    </source>
</evidence>
<feature type="domain" description="Aminotransferase-like plant mobile" evidence="1">
    <location>
        <begin position="3"/>
        <end position="148"/>
    </location>
</feature>
<dbReference type="InterPro" id="IPR019557">
    <property type="entry name" value="AminoTfrase-like_pln_mobile"/>
</dbReference>
<dbReference type="PANTHER" id="PTHR46033">
    <property type="entry name" value="PROTEIN MAIN-LIKE 2"/>
    <property type="match status" value="1"/>
</dbReference>
<name>W1NR78_AMBTC</name>